<evidence type="ECO:0000313" key="2">
    <source>
        <dbReference type="Proteomes" id="UP001383192"/>
    </source>
</evidence>
<gene>
    <name evidence="1" type="ORF">VNI00_003167</name>
</gene>
<reference evidence="1 2" key="1">
    <citation type="submission" date="2024-01" db="EMBL/GenBank/DDBJ databases">
        <title>A draft genome for a cacao thread blight-causing isolate of Paramarasmius palmivorus.</title>
        <authorList>
            <person name="Baruah I.K."/>
            <person name="Bukari Y."/>
            <person name="Amoako-Attah I."/>
            <person name="Meinhardt L.W."/>
            <person name="Bailey B.A."/>
            <person name="Cohen S.P."/>
        </authorList>
    </citation>
    <scope>NUCLEOTIDE SEQUENCE [LARGE SCALE GENOMIC DNA]</scope>
    <source>
        <strain evidence="1 2">GH-12</strain>
    </source>
</reference>
<organism evidence="1 2">
    <name type="scientific">Paramarasmius palmivorus</name>
    <dbReference type="NCBI Taxonomy" id="297713"/>
    <lineage>
        <taxon>Eukaryota</taxon>
        <taxon>Fungi</taxon>
        <taxon>Dikarya</taxon>
        <taxon>Basidiomycota</taxon>
        <taxon>Agaricomycotina</taxon>
        <taxon>Agaricomycetes</taxon>
        <taxon>Agaricomycetidae</taxon>
        <taxon>Agaricales</taxon>
        <taxon>Marasmiineae</taxon>
        <taxon>Marasmiaceae</taxon>
        <taxon>Paramarasmius</taxon>
    </lineage>
</organism>
<proteinExistence type="predicted"/>
<keyword evidence="2" id="KW-1185">Reference proteome</keyword>
<dbReference type="AlphaFoldDB" id="A0AAW0DT57"/>
<evidence type="ECO:0000313" key="1">
    <source>
        <dbReference type="EMBL" id="KAK7054704.1"/>
    </source>
</evidence>
<name>A0AAW0DT57_9AGAR</name>
<protein>
    <submittedName>
        <fullName evidence="1">Uncharacterized protein</fullName>
    </submittedName>
</protein>
<dbReference type="EMBL" id="JAYKXP010000008">
    <property type="protein sequence ID" value="KAK7054704.1"/>
    <property type="molecule type" value="Genomic_DNA"/>
</dbReference>
<sequence>MAEAPFYGLLLRSNCPITVLDLTVRLTDKALAESLQSMPLLEVLRFTDAYPIRVVEGSATLQLSSNIFSRALVQSLTPRASESRLLPELLCPRLETVEFYSCPITLADDLIVFAGARRCGPIQVTKALKTFKVVFRPNRIGGIGLPSDVLEKVRLLKQSSGLNVDWSSMGAMRLRPTPALYMPEHIVDY</sequence>
<comment type="caution">
    <text evidence="1">The sequence shown here is derived from an EMBL/GenBank/DDBJ whole genome shotgun (WGS) entry which is preliminary data.</text>
</comment>
<accession>A0AAW0DT57</accession>
<dbReference type="Proteomes" id="UP001383192">
    <property type="component" value="Unassembled WGS sequence"/>
</dbReference>